<dbReference type="RefSeq" id="WP_238226021.1">
    <property type="nucleotide sequence ID" value="NZ_BPQD01000015.1"/>
</dbReference>
<dbReference type="EMBL" id="JAUFPX010000005">
    <property type="protein sequence ID" value="MDN3590581.1"/>
    <property type="molecule type" value="Genomic_DNA"/>
</dbReference>
<comment type="similarity">
    <text evidence="1">Belongs to the ros/MucR family.</text>
</comment>
<keyword evidence="4" id="KW-1185">Reference proteome</keyword>
<evidence type="ECO:0000313" key="3">
    <source>
        <dbReference type="EMBL" id="MDN3590581.1"/>
    </source>
</evidence>
<sequence length="177" mass="19031">MAEIKAHQEADIIELSASIVVAYVSNNSMPFSELGNLLVIVHASVKGLGGEGTAVSAKDEVVKLTPAQIKKSITPDALISFEDGKAYKTLRRHLTSRGLTPEGYRAKWGLSSDYPMTAASYSAARSELARSFGLGQQRKGSENQPEEKADQTNKAISEDSADTKPKRVERPRKAAAA</sequence>
<dbReference type="Pfam" id="PF05443">
    <property type="entry name" value="ROS_MUCR"/>
    <property type="match status" value="1"/>
</dbReference>
<organism evidence="3 4">
    <name type="scientific">Methylobacterium adhaesivum</name>
    <dbReference type="NCBI Taxonomy" id="333297"/>
    <lineage>
        <taxon>Bacteria</taxon>
        <taxon>Pseudomonadati</taxon>
        <taxon>Pseudomonadota</taxon>
        <taxon>Alphaproteobacteria</taxon>
        <taxon>Hyphomicrobiales</taxon>
        <taxon>Methylobacteriaceae</taxon>
        <taxon>Methylobacterium</taxon>
    </lineage>
</organism>
<comment type="caution">
    <text evidence="3">The sequence shown here is derived from an EMBL/GenBank/DDBJ whole genome shotgun (WGS) entry which is preliminary data.</text>
</comment>
<evidence type="ECO:0000256" key="1">
    <source>
        <dbReference type="ARBA" id="ARBA00007031"/>
    </source>
</evidence>
<gene>
    <name evidence="3" type="ORF">QWZ12_08135</name>
</gene>
<evidence type="ECO:0000256" key="2">
    <source>
        <dbReference type="SAM" id="MobiDB-lite"/>
    </source>
</evidence>
<dbReference type="InterPro" id="IPR041920">
    <property type="entry name" value="ROS/MUCR_sf"/>
</dbReference>
<name>A0ABT8BEZ2_9HYPH</name>
<protein>
    <submittedName>
        <fullName evidence="3">MucR family transcriptional regulator</fullName>
    </submittedName>
</protein>
<dbReference type="InterPro" id="IPR008807">
    <property type="entry name" value="ROS_MUCR"/>
</dbReference>
<feature type="region of interest" description="Disordered" evidence="2">
    <location>
        <begin position="132"/>
        <end position="177"/>
    </location>
</feature>
<proteinExistence type="inferred from homology"/>
<feature type="compositionally biased region" description="Basic and acidic residues" evidence="2">
    <location>
        <begin position="139"/>
        <end position="151"/>
    </location>
</feature>
<reference evidence="4" key="1">
    <citation type="journal article" date="2019" name="Int. J. Syst. Evol. Microbiol.">
        <title>The Global Catalogue of Microorganisms (GCM) 10K type strain sequencing project: providing services to taxonomists for standard genome sequencing and annotation.</title>
        <authorList>
            <consortium name="The Broad Institute Genomics Platform"/>
            <consortium name="The Broad Institute Genome Sequencing Center for Infectious Disease"/>
            <person name="Wu L."/>
            <person name="Ma J."/>
        </authorList>
    </citation>
    <scope>NUCLEOTIDE SEQUENCE [LARGE SCALE GENOMIC DNA]</scope>
    <source>
        <strain evidence="4">CECT 7069</strain>
    </source>
</reference>
<dbReference type="Gene3D" id="1.10.10.1550">
    <property type="entry name" value="ROS/MUCR transcriptional regulator protein"/>
    <property type="match status" value="1"/>
</dbReference>
<accession>A0ABT8BEZ2</accession>
<evidence type="ECO:0000313" key="4">
    <source>
        <dbReference type="Proteomes" id="UP001224644"/>
    </source>
</evidence>
<feature type="compositionally biased region" description="Basic and acidic residues" evidence="2">
    <location>
        <begin position="161"/>
        <end position="177"/>
    </location>
</feature>
<dbReference type="Proteomes" id="UP001224644">
    <property type="component" value="Unassembled WGS sequence"/>
</dbReference>